<feature type="region of interest" description="Disordered" evidence="1">
    <location>
        <begin position="1"/>
        <end position="21"/>
    </location>
</feature>
<dbReference type="Proteomes" id="UP001457282">
    <property type="component" value="Unassembled WGS sequence"/>
</dbReference>
<reference evidence="2 3" key="1">
    <citation type="journal article" date="2023" name="G3 (Bethesda)">
        <title>A chromosome-length genome assembly and annotation of blackberry (Rubus argutus, cv. 'Hillquist').</title>
        <authorList>
            <person name="Bruna T."/>
            <person name="Aryal R."/>
            <person name="Dudchenko O."/>
            <person name="Sargent D.J."/>
            <person name="Mead D."/>
            <person name="Buti M."/>
            <person name="Cavallini A."/>
            <person name="Hytonen T."/>
            <person name="Andres J."/>
            <person name="Pham M."/>
            <person name="Weisz D."/>
            <person name="Mascagni F."/>
            <person name="Usai G."/>
            <person name="Natali L."/>
            <person name="Bassil N."/>
            <person name="Fernandez G.E."/>
            <person name="Lomsadze A."/>
            <person name="Armour M."/>
            <person name="Olukolu B."/>
            <person name="Poorten T."/>
            <person name="Britton C."/>
            <person name="Davik J."/>
            <person name="Ashrafi H."/>
            <person name="Aiden E.L."/>
            <person name="Borodovsky M."/>
            <person name="Worthington M."/>
        </authorList>
    </citation>
    <scope>NUCLEOTIDE SEQUENCE [LARGE SCALE GENOMIC DNA]</scope>
    <source>
        <strain evidence="2">PI 553951</strain>
    </source>
</reference>
<dbReference type="EMBL" id="JBEDUW010000002">
    <property type="protein sequence ID" value="KAK9942704.1"/>
    <property type="molecule type" value="Genomic_DNA"/>
</dbReference>
<protein>
    <submittedName>
        <fullName evidence="2">Uncharacterized protein</fullName>
    </submittedName>
</protein>
<proteinExistence type="predicted"/>
<organism evidence="2 3">
    <name type="scientific">Rubus argutus</name>
    <name type="common">Southern blackberry</name>
    <dbReference type="NCBI Taxonomy" id="59490"/>
    <lineage>
        <taxon>Eukaryota</taxon>
        <taxon>Viridiplantae</taxon>
        <taxon>Streptophyta</taxon>
        <taxon>Embryophyta</taxon>
        <taxon>Tracheophyta</taxon>
        <taxon>Spermatophyta</taxon>
        <taxon>Magnoliopsida</taxon>
        <taxon>eudicotyledons</taxon>
        <taxon>Gunneridae</taxon>
        <taxon>Pentapetalae</taxon>
        <taxon>rosids</taxon>
        <taxon>fabids</taxon>
        <taxon>Rosales</taxon>
        <taxon>Rosaceae</taxon>
        <taxon>Rosoideae</taxon>
        <taxon>Rosoideae incertae sedis</taxon>
        <taxon>Rubus</taxon>
    </lineage>
</organism>
<evidence type="ECO:0000313" key="2">
    <source>
        <dbReference type="EMBL" id="KAK9942704.1"/>
    </source>
</evidence>
<evidence type="ECO:0000256" key="1">
    <source>
        <dbReference type="SAM" id="MobiDB-lite"/>
    </source>
</evidence>
<comment type="caution">
    <text evidence="2">The sequence shown here is derived from an EMBL/GenBank/DDBJ whole genome shotgun (WGS) entry which is preliminary data.</text>
</comment>
<accession>A0AAW1Y3D0</accession>
<sequence>MQGHSTPQPWPVWHGQPGCPPEHSLQHVFTGGRGHFTGGGAGRHVQITGGHVQITGGHLQIIGGHLQITGRHLQITGRHVHLGGDFGGSGVGFGGFGGSGVGFGGFGGSGAGVGFGGGGFMISMLLMTQRPLQHSLSLNFSGLQETTLIVTWLFFSSYVWSRISHVHKIQPIVPQITQLTFSSSIR</sequence>
<evidence type="ECO:0000313" key="3">
    <source>
        <dbReference type="Proteomes" id="UP001457282"/>
    </source>
</evidence>
<gene>
    <name evidence="2" type="ORF">M0R45_008355</name>
</gene>
<name>A0AAW1Y3D0_RUBAR</name>
<keyword evidence="3" id="KW-1185">Reference proteome</keyword>
<dbReference type="AlphaFoldDB" id="A0AAW1Y3D0"/>